<dbReference type="SUPFAM" id="SSF55785">
    <property type="entry name" value="PYP-like sensor domain (PAS domain)"/>
    <property type="match status" value="2"/>
</dbReference>
<dbReference type="InterPro" id="IPR035919">
    <property type="entry name" value="EAL_sf"/>
</dbReference>
<dbReference type="PROSITE" id="PS50885">
    <property type="entry name" value="HAMP"/>
    <property type="match status" value="1"/>
</dbReference>
<dbReference type="Pfam" id="PF00990">
    <property type="entry name" value="GGDEF"/>
    <property type="match status" value="1"/>
</dbReference>
<keyword evidence="7" id="KW-0902">Two-component regulatory system</keyword>
<dbReference type="Gene3D" id="3.30.450.20">
    <property type="entry name" value="PAS domain"/>
    <property type="match status" value="3"/>
</dbReference>
<feature type="transmembrane region" description="Helical" evidence="8">
    <location>
        <begin position="288"/>
        <end position="307"/>
    </location>
</feature>
<feature type="transmembrane region" description="Helical" evidence="8">
    <location>
        <begin position="20"/>
        <end position="38"/>
    </location>
</feature>
<dbReference type="Pfam" id="PF12860">
    <property type="entry name" value="PAS_7"/>
    <property type="match status" value="1"/>
</dbReference>
<evidence type="ECO:0000256" key="7">
    <source>
        <dbReference type="ARBA" id="ARBA00023012"/>
    </source>
</evidence>
<sequence>MTGGRARTSPRVTGIRLRLLGLILVAVLPLIAAIAVGLHRDWVSDIDTAGQQVEALARRAAGRYREAQLEARTLLDIVSFVPEVTHGSPESCNRYLAQIERTRPWSEGLLVLDRAGRVVCHTAPGGIGLDVSDRDYFKIAMAERRFVVSDVMTSRITGAPVTLLVLPILDENGTVVRLVGMALRPTWLDKIVQESADGLDPSFWLVDSAGRLMAYASGDRGTSATKALDPEIARRLTAVADAWTPGTPAEGPRRIYGVVQLPESGGRIVAAVDRSTALARVETKIGRGVLVSAGALALAVILAMGVARGIAAPLERLTEAARGARRFQDVDLPVLRDYAEVESLSQSLQALLRDNRDREAALRTARGEAERASEAERAAHARLREAIEAVPVGLAFFDAENRFVVWNRFYEDLYAANPMPLAPGLRLEDRLGERLRAGLIPAAVGREEEWLAERMASFHAHAGSHEQRLPGDRWLRVEERRTSDGGSIGIRIDITELKRSEQSFRLMFDANPVPMWVFDCETLRFLAVNDAAVHHYGWSREQFLAMTVLDLRDPADHAAVRLAARSPEPSRGEHVWRHRRADGSEILAQPFTRMLSYDGRPAKLVASIDVTQQSRDEERIRRLAHFDSLTELANRTLFRARLEEAVARDRPDGEGLALICIDLDGFKDVNDTLGHPIGDRLLKHVADRLRGCVREQDTAARIGGDEFAVVQDGITRTEDAGQLAERLIAVISTPYLIEGHAITVTPCVGIATTLDRDSRSPDDLLNHADMALYRAKARGRRTHCFFEPEMDAQLKARRALELHLRAAHDAEQFEVHYQPWVDLRSGTVKGFEALLRWTHPERGPVSPAEFIPIAETIGLIVPLGEWVLRRACADAARWPDTVDIAINLSPLQFRSGDIVGTVKSVLADSGIDPARLELEITETVLLEDSPTNLATLHALRALGVRIAMDDFGTGYSSIGYLRRFPFDKIKIDRSFVSELPNDIDCLTITRGITELAAGLGMSTIAEGVETIEQQEILRAIGCTLGQGYLFGRAMPAAMSETLAHSRRTVAA</sequence>
<keyword evidence="5" id="KW-0418">Kinase</keyword>
<keyword evidence="8" id="KW-1133">Transmembrane helix</keyword>
<dbReference type="CDD" id="cd01948">
    <property type="entry name" value="EAL"/>
    <property type="match status" value="1"/>
</dbReference>
<evidence type="ECO:0000256" key="6">
    <source>
        <dbReference type="ARBA" id="ARBA00022840"/>
    </source>
</evidence>
<dbReference type="CDD" id="cd00130">
    <property type="entry name" value="PAS"/>
    <property type="match status" value="1"/>
</dbReference>
<dbReference type="Gene3D" id="3.30.70.270">
    <property type="match status" value="1"/>
</dbReference>
<evidence type="ECO:0000256" key="2">
    <source>
        <dbReference type="ARBA" id="ARBA00022553"/>
    </source>
</evidence>
<keyword evidence="3" id="KW-0808">Transferase</keyword>
<dbReference type="InterPro" id="IPR003660">
    <property type="entry name" value="HAMP_dom"/>
</dbReference>
<evidence type="ECO:0000259" key="10">
    <source>
        <dbReference type="PROSITE" id="PS50883"/>
    </source>
</evidence>
<dbReference type="GO" id="GO:0006355">
    <property type="term" value="P:regulation of DNA-templated transcription"/>
    <property type="evidence" value="ECO:0007669"/>
    <property type="project" value="InterPro"/>
</dbReference>
<feature type="domain" description="GGDEF" evidence="12">
    <location>
        <begin position="654"/>
        <end position="788"/>
    </location>
</feature>
<dbReference type="PROSITE" id="PS50887">
    <property type="entry name" value="GGDEF"/>
    <property type="match status" value="1"/>
</dbReference>
<dbReference type="Gene3D" id="3.20.20.450">
    <property type="entry name" value="EAL domain"/>
    <property type="match status" value="1"/>
</dbReference>
<organism evidence="13 14">
    <name type="scientific">Rhodoplanes elegans</name>
    <dbReference type="NCBI Taxonomy" id="29408"/>
    <lineage>
        <taxon>Bacteria</taxon>
        <taxon>Pseudomonadati</taxon>
        <taxon>Pseudomonadota</taxon>
        <taxon>Alphaproteobacteria</taxon>
        <taxon>Hyphomicrobiales</taxon>
        <taxon>Nitrobacteraceae</taxon>
        <taxon>Rhodoplanes</taxon>
    </lineage>
</organism>
<dbReference type="GO" id="GO:0016301">
    <property type="term" value="F:kinase activity"/>
    <property type="evidence" value="ECO:0007669"/>
    <property type="project" value="UniProtKB-KW"/>
</dbReference>
<keyword evidence="2" id="KW-0597">Phosphoprotein</keyword>
<dbReference type="EMBL" id="NPEU01000236">
    <property type="protein sequence ID" value="RAI35974.1"/>
    <property type="molecule type" value="Genomic_DNA"/>
</dbReference>
<dbReference type="NCBIfam" id="TIGR00254">
    <property type="entry name" value="GGDEF"/>
    <property type="match status" value="1"/>
</dbReference>
<dbReference type="Pfam" id="PF00563">
    <property type="entry name" value="EAL"/>
    <property type="match status" value="1"/>
</dbReference>
<proteinExistence type="predicted"/>
<evidence type="ECO:0008006" key="15">
    <source>
        <dbReference type="Google" id="ProtNLM"/>
    </source>
</evidence>
<dbReference type="OrthoDB" id="9814202at2"/>
<dbReference type="GO" id="GO:0000160">
    <property type="term" value="P:phosphorelay signal transduction system"/>
    <property type="evidence" value="ECO:0007669"/>
    <property type="project" value="UniProtKB-KW"/>
</dbReference>
<dbReference type="InterPro" id="IPR013767">
    <property type="entry name" value="PAS_fold"/>
</dbReference>
<dbReference type="SUPFAM" id="SSF55073">
    <property type="entry name" value="Nucleotide cyclase"/>
    <property type="match status" value="1"/>
</dbReference>
<keyword evidence="8" id="KW-0812">Transmembrane</keyword>
<dbReference type="InterPro" id="IPR029151">
    <property type="entry name" value="Sensor-like_sf"/>
</dbReference>
<evidence type="ECO:0000259" key="11">
    <source>
        <dbReference type="PROSITE" id="PS50885"/>
    </source>
</evidence>
<dbReference type="SUPFAM" id="SSF141868">
    <property type="entry name" value="EAL domain-like"/>
    <property type="match status" value="1"/>
</dbReference>
<dbReference type="InterPro" id="IPR000160">
    <property type="entry name" value="GGDEF_dom"/>
</dbReference>
<dbReference type="PANTHER" id="PTHR44757:SF2">
    <property type="entry name" value="BIOFILM ARCHITECTURE MAINTENANCE PROTEIN MBAA"/>
    <property type="match status" value="1"/>
</dbReference>
<keyword evidence="8" id="KW-0472">Membrane</keyword>
<comment type="caution">
    <text evidence="13">The sequence shown here is derived from an EMBL/GenBank/DDBJ whole genome shotgun (WGS) entry which is preliminary data.</text>
</comment>
<dbReference type="CDD" id="cd01949">
    <property type="entry name" value="GGDEF"/>
    <property type="match status" value="1"/>
</dbReference>
<evidence type="ECO:0000256" key="3">
    <source>
        <dbReference type="ARBA" id="ARBA00022679"/>
    </source>
</evidence>
<dbReference type="AlphaFoldDB" id="A0A327KCY0"/>
<feature type="domain" description="EAL" evidence="10">
    <location>
        <begin position="797"/>
        <end position="1047"/>
    </location>
</feature>
<evidence type="ECO:0000313" key="14">
    <source>
        <dbReference type="Proteomes" id="UP000248863"/>
    </source>
</evidence>
<keyword evidence="4" id="KW-0547">Nucleotide-binding</keyword>
<accession>A0A327KCY0</accession>
<dbReference type="InterPro" id="IPR035965">
    <property type="entry name" value="PAS-like_dom_sf"/>
</dbReference>
<evidence type="ECO:0000256" key="1">
    <source>
        <dbReference type="ARBA" id="ARBA00004370"/>
    </source>
</evidence>
<name>A0A327KCY0_9BRAD</name>
<dbReference type="SMART" id="SM00052">
    <property type="entry name" value="EAL"/>
    <property type="match status" value="1"/>
</dbReference>
<evidence type="ECO:0000256" key="4">
    <source>
        <dbReference type="ARBA" id="ARBA00022741"/>
    </source>
</evidence>
<dbReference type="PROSITE" id="PS50883">
    <property type="entry name" value="EAL"/>
    <property type="match status" value="1"/>
</dbReference>
<feature type="domain" description="PAS" evidence="9">
    <location>
        <begin position="500"/>
        <end position="561"/>
    </location>
</feature>
<dbReference type="Proteomes" id="UP000248863">
    <property type="component" value="Unassembled WGS sequence"/>
</dbReference>
<dbReference type="SUPFAM" id="SSF103190">
    <property type="entry name" value="Sensory domain-like"/>
    <property type="match status" value="1"/>
</dbReference>
<dbReference type="GO" id="GO:0005524">
    <property type="term" value="F:ATP binding"/>
    <property type="evidence" value="ECO:0007669"/>
    <property type="project" value="UniProtKB-KW"/>
</dbReference>
<evidence type="ECO:0000256" key="8">
    <source>
        <dbReference type="SAM" id="Phobius"/>
    </source>
</evidence>
<evidence type="ECO:0000259" key="9">
    <source>
        <dbReference type="PROSITE" id="PS50112"/>
    </source>
</evidence>
<dbReference type="NCBIfam" id="TIGR00229">
    <property type="entry name" value="sensory_box"/>
    <property type="match status" value="1"/>
</dbReference>
<dbReference type="SMART" id="SM00267">
    <property type="entry name" value="GGDEF"/>
    <property type="match status" value="1"/>
</dbReference>
<dbReference type="FunFam" id="3.30.70.270:FF:000001">
    <property type="entry name" value="Diguanylate cyclase domain protein"/>
    <property type="match status" value="1"/>
</dbReference>
<dbReference type="InterPro" id="IPR052155">
    <property type="entry name" value="Biofilm_reg_signaling"/>
</dbReference>
<dbReference type="SMART" id="SM00091">
    <property type="entry name" value="PAS"/>
    <property type="match status" value="2"/>
</dbReference>
<feature type="domain" description="HAMP" evidence="11">
    <location>
        <begin position="308"/>
        <end position="360"/>
    </location>
</feature>
<dbReference type="CDD" id="cd12914">
    <property type="entry name" value="PDC1_DGC_like"/>
    <property type="match status" value="1"/>
</dbReference>
<reference evidence="13 14" key="1">
    <citation type="submission" date="2017-07" db="EMBL/GenBank/DDBJ databases">
        <title>Draft Genome Sequences of Select Purple Nonsulfur Bacteria.</title>
        <authorList>
            <person name="Lasarre B."/>
            <person name="Mckinlay J.B."/>
        </authorList>
    </citation>
    <scope>NUCLEOTIDE SEQUENCE [LARGE SCALE GENOMIC DNA]</scope>
    <source>
        <strain evidence="13 14">DSM 11907</strain>
    </source>
</reference>
<dbReference type="InterPro" id="IPR043128">
    <property type="entry name" value="Rev_trsase/Diguanyl_cyclase"/>
</dbReference>
<comment type="subcellular location">
    <subcellularLocation>
        <location evidence="1">Membrane</location>
    </subcellularLocation>
</comment>
<dbReference type="PANTHER" id="PTHR44757">
    <property type="entry name" value="DIGUANYLATE CYCLASE DGCP"/>
    <property type="match status" value="1"/>
</dbReference>
<protein>
    <recommendedName>
        <fullName evidence="15">Diguanylate cyclase</fullName>
    </recommendedName>
</protein>
<keyword evidence="14" id="KW-1185">Reference proteome</keyword>
<gene>
    <name evidence="13" type="ORF">CH338_18340</name>
</gene>
<evidence type="ECO:0000256" key="5">
    <source>
        <dbReference type="ARBA" id="ARBA00022777"/>
    </source>
</evidence>
<dbReference type="PROSITE" id="PS50112">
    <property type="entry name" value="PAS"/>
    <property type="match status" value="1"/>
</dbReference>
<dbReference type="InterPro" id="IPR001633">
    <property type="entry name" value="EAL_dom"/>
</dbReference>
<dbReference type="InterPro" id="IPR029787">
    <property type="entry name" value="Nucleotide_cyclase"/>
</dbReference>
<keyword evidence="6" id="KW-0067">ATP-binding</keyword>
<evidence type="ECO:0000259" key="12">
    <source>
        <dbReference type="PROSITE" id="PS50887"/>
    </source>
</evidence>
<dbReference type="GO" id="GO:0016020">
    <property type="term" value="C:membrane"/>
    <property type="evidence" value="ECO:0007669"/>
    <property type="project" value="UniProtKB-SubCell"/>
</dbReference>
<dbReference type="Pfam" id="PF00989">
    <property type="entry name" value="PAS"/>
    <property type="match status" value="1"/>
</dbReference>
<dbReference type="InterPro" id="IPR000014">
    <property type="entry name" value="PAS"/>
</dbReference>
<evidence type="ECO:0000313" key="13">
    <source>
        <dbReference type="EMBL" id="RAI35974.1"/>
    </source>
</evidence>